<evidence type="ECO:0000256" key="3">
    <source>
        <dbReference type="ARBA" id="ARBA00048782"/>
    </source>
</evidence>
<dbReference type="AlphaFoldDB" id="A0A1I4C2T0"/>
<dbReference type="HAMAP" id="MF_01401">
    <property type="entry name" value="MsrA"/>
    <property type="match status" value="1"/>
</dbReference>
<dbReference type="EMBL" id="FOSV01000004">
    <property type="protein sequence ID" value="SFK74727.1"/>
    <property type="molecule type" value="Genomic_DNA"/>
</dbReference>
<evidence type="ECO:0000256" key="2">
    <source>
        <dbReference type="ARBA" id="ARBA00047806"/>
    </source>
</evidence>
<dbReference type="STRING" id="414703.SAMN04488125_1042"/>
<dbReference type="PANTHER" id="PTHR43774">
    <property type="entry name" value="PEPTIDE METHIONINE SULFOXIDE REDUCTASE"/>
    <property type="match status" value="1"/>
</dbReference>
<organism evidence="6 7">
    <name type="scientific">Methylorubrum salsuginis</name>
    <dbReference type="NCBI Taxonomy" id="414703"/>
    <lineage>
        <taxon>Bacteria</taxon>
        <taxon>Pseudomonadati</taxon>
        <taxon>Pseudomonadota</taxon>
        <taxon>Alphaproteobacteria</taxon>
        <taxon>Hyphomicrobiales</taxon>
        <taxon>Methylobacteriaceae</taxon>
        <taxon>Methylorubrum</taxon>
    </lineage>
</organism>
<evidence type="ECO:0000259" key="5">
    <source>
        <dbReference type="Pfam" id="PF01625"/>
    </source>
</evidence>
<evidence type="ECO:0000256" key="4">
    <source>
        <dbReference type="HAMAP-Rule" id="MF_01401"/>
    </source>
</evidence>
<proteinExistence type="inferred from homology"/>
<comment type="function">
    <text evidence="4">Has an important function as a repair enzyme for proteins that have been inactivated by oxidation. Catalyzes the reversible oxidation-reduction of methionine sulfoxide in proteins to methionine.</text>
</comment>
<comment type="catalytic activity">
    <reaction evidence="2 4">
        <text>L-methionyl-[protein] + [thioredoxin]-disulfide + H2O = L-methionyl-(S)-S-oxide-[protein] + [thioredoxin]-dithiol</text>
        <dbReference type="Rhea" id="RHEA:14217"/>
        <dbReference type="Rhea" id="RHEA-COMP:10698"/>
        <dbReference type="Rhea" id="RHEA-COMP:10700"/>
        <dbReference type="Rhea" id="RHEA-COMP:12313"/>
        <dbReference type="Rhea" id="RHEA-COMP:12315"/>
        <dbReference type="ChEBI" id="CHEBI:15377"/>
        <dbReference type="ChEBI" id="CHEBI:16044"/>
        <dbReference type="ChEBI" id="CHEBI:29950"/>
        <dbReference type="ChEBI" id="CHEBI:44120"/>
        <dbReference type="ChEBI" id="CHEBI:50058"/>
        <dbReference type="EC" id="1.8.4.11"/>
    </reaction>
</comment>
<dbReference type="EC" id="1.8.4.11" evidence="4"/>
<comment type="catalytic activity">
    <reaction evidence="3 4">
        <text>[thioredoxin]-disulfide + L-methionine + H2O = L-methionine (S)-S-oxide + [thioredoxin]-dithiol</text>
        <dbReference type="Rhea" id="RHEA:19993"/>
        <dbReference type="Rhea" id="RHEA-COMP:10698"/>
        <dbReference type="Rhea" id="RHEA-COMP:10700"/>
        <dbReference type="ChEBI" id="CHEBI:15377"/>
        <dbReference type="ChEBI" id="CHEBI:29950"/>
        <dbReference type="ChEBI" id="CHEBI:50058"/>
        <dbReference type="ChEBI" id="CHEBI:57844"/>
        <dbReference type="ChEBI" id="CHEBI:58772"/>
        <dbReference type="EC" id="1.8.4.11"/>
    </reaction>
</comment>
<sequence>MIQDPSRPPRSAKALWLGGLAGLGLLAASLMPLAPVSAEEAGRRLPDAAERAQEGSGLRTATLAGGCFWGVQGVFQHVKGVKQAVSGYAGGTKASANYEEVGTGRTGHAEAVRITYDPAVIRYDELLQIFFSVALDPTQVNRQGPDTGPQYRSAVFPADAEQARVAKAYIGQLDAGRAFSRPIATTIEPNAAFYPAEDYHQDYMTLHPNNGYIVTNDAPKLQDLKTLFPERANAKPVLVGKSKA</sequence>
<dbReference type="PANTHER" id="PTHR43774:SF1">
    <property type="entry name" value="PEPTIDE METHIONINE SULFOXIDE REDUCTASE MSRA 2"/>
    <property type="match status" value="1"/>
</dbReference>
<evidence type="ECO:0000256" key="1">
    <source>
        <dbReference type="ARBA" id="ARBA00023002"/>
    </source>
</evidence>
<feature type="active site" evidence="4">
    <location>
        <position position="67"/>
    </location>
</feature>
<evidence type="ECO:0000313" key="7">
    <source>
        <dbReference type="Proteomes" id="UP000198804"/>
    </source>
</evidence>
<dbReference type="Pfam" id="PF01625">
    <property type="entry name" value="PMSR"/>
    <property type="match status" value="1"/>
</dbReference>
<dbReference type="NCBIfam" id="TIGR00401">
    <property type="entry name" value="msrA"/>
    <property type="match status" value="1"/>
</dbReference>
<dbReference type="GO" id="GO:0033744">
    <property type="term" value="F:L-methionine:thioredoxin-disulfide S-oxidoreductase activity"/>
    <property type="evidence" value="ECO:0007669"/>
    <property type="project" value="RHEA"/>
</dbReference>
<gene>
    <name evidence="4" type="primary">msrA</name>
    <name evidence="6" type="ORF">SAMN04488125_1042</name>
</gene>
<dbReference type="InterPro" id="IPR002569">
    <property type="entry name" value="Met_Sox_Rdtase_MsrA_dom"/>
</dbReference>
<protein>
    <recommendedName>
        <fullName evidence="4">Peptide methionine sulfoxide reductase MsrA</fullName>
        <shortName evidence="4">Protein-methionine-S-oxide reductase</shortName>
        <ecNumber evidence="4">1.8.4.11</ecNumber>
    </recommendedName>
    <alternativeName>
        <fullName evidence="4">Peptide-methionine (S)-S-oxide reductase</fullName>
        <shortName evidence="4">Peptide Met(O) reductase</shortName>
    </alternativeName>
</protein>
<keyword evidence="7" id="KW-1185">Reference proteome</keyword>
<dbReference type="Proteomes" id="UP000198804">
    <property type="component" value="Unassembled WGS sequence"/>
</dbReference>
<evidence type="ECO:0000313" key="6">
    <source>
        <dbReference type="EMBL" id="SFK74727.1"/>
    </source>
</evidence>
<feature type="domain" description="Peptide methionine sulphoxide reductase MsrA" evidence="5">
    <location>
        <begin position="60"/>
        <end position="212"/>
    </location>
</feature>
<dbReference type="InterPro" id="IPR036509">
    <property type="entry name" value="Met_Sox_Rdtase_MsrA_sf"/>
</dbReference>
<dbReference type="SUPFAM" id="SSF55068">
    <property type="entry name" value="Peptide methionine sulfoxide reductase"/>
    <property type="match status" value="1"/>
</dbReference>
<dbReference type="Gene3D" id="3.30.1060.10">
    <property type="entry name" value="Peptide methionine sulphoxide reductase MsrA"/>
    <property type="match status" value="1"/>
</dbReference>
<comment type="similarity">
    <text evidence="4">Belongs to the MsrA Met sulfoxide reductase family.</text>
</comment>
<accession>A0A1I4C2T0</accession>
<reference evidence="7" key="1">
    <citation type="submission" date="2016-10" db="EMBL/GenBank/DDBJ databases">
        <authorList>
            <person name="Varghese N."/>
            <person name="Submissions S."/>
        </authorList>
    </citation>
    <scope>NUCLEOTIDE SEQUENCE [LARGE SCALE GENOMIC DNA]</scope>
    <source>
        <strain evidence="7">CGMCC 1.6474</strain>
    </source>
</reference>
<name>A0A1I4C2T0_9HYPH</name>
<dbReference type="GO" id="GO:0008113">
    <property type="term" value="F:peptide-methionine (S)-S-oxide reductase activity"/>
    <property type="evidence" value="ECO:0007669"/>
    <property type="project" value="UniProtKB-UniRule"/>
</dbReference>
<keyword evidence="1 4" id="KW-0560">Oxidoreductase</keyword>